<accession>A0A6C0AJE4</accession>
<dbReference type="EMBL" id="MN740664">
    <property type="protein sequence ID" value="QHS79898.1"/>
    <property type="molecule type" value="Genomic_DNA"/>
</dbReference>
<dbReference type="AlphaFoldDB" id="A0A6C0AJE4"/>
<sequence>MAAEMTPRPEIEITDENELPYIVEQRKLFLEGILMDTSLLFDTIFEAWRRVHVLRMGKSEEYVNHAEFIKALEDPDPYEPSYIFFCLEK</sequence>
<organism evidence="1">
    <name type="scientific">viral metagenome</name>
    <dbReference type="NCBI Taxonomy" id="1070528"/>
    <lineage>
        <taxon>unclassified sequences</taxon>
        <taxon>metagenomes</taxon>
        <taxon>organismal metagenomes</taxon>
    </lineage>
</organism>
<proteinExistence type="predicted"/>
<protein>
    <submittedName>
        <fullName evidence="1">Uncharacterized protein</fullName>
    </submittedName>
</protein>
<name>A0A6C0AJE4_9ZZZZ</name>
<evidence type="ECO:0000313" key="1">
    <source>
        <dbReference type="EMBL" id="QHS79898.1"/>
    </source>
</evidence>
<reference evidence="1" key="1">
    <citation type="journal article" date="2020" name="Nature">
        <title>Giant virus diversity and host interactions through global metagenomics.</title>
        <authorList>
            <person name="Schulz F."/>
            <person name="Roux S."/>
            <person name="Paez-Espino D."/>
            <person name="Jungbluth S."/>
            <person name="Walsh D.A."/>
            <person name="Denef V.J."/>
            <person name="McMahon K.D."/>
            <person name="Konstantinidis K.T."/>
            <person name="Eloe-Fadrosh E.A."/>
            <person name="Kyrpides N.C."/>
            <person name="Woyke T."/>
        </authorList>
    </citation>
    <scope>NUCLEOTIDE SEQUENCE</scope>
    <source>
        <strain evidence="1">GVMAG-S-1035375-24</strain>
    </source>
</reference>